<comment type="caution">
    <text evidence="2">The sequence shown here is derived from an EMBL/GenBank/DDBJ whole genome shotgun (WGS) entry which is preliminary data.</text>
</comment>
<name>A0ABN9PZL7_9DINO</name>
<protein>
    <submittedName>
        <fullName evidence="2">Uncharacterized protein</fullName>
    </submittedName>
</protein>
<keyword evidence="3" id="KW-1185">Reference proteome</keyword>
<accession>A0ABN9PZL7</accession>
<sequence>MGCGAGSLGCSQGSLLSRAPSGSSWPASTGAALQLGPDSMAAEGGPLSPPRQTYGPSPRSPGARGASCACSRRRPAPPTEWAPRRSRRAAPDAGPPARARPLPGPALRRLLDCLQTLHEVSEVIDFASEQRVQAFAYRAELSYAPHSHLAVRVAAVEDAGDVLRDLGTQALRTLLIGRPIHAAPDID</sequence>
<evidence type="ECO:0000313" key="3">
    <source>
        <dbReference type="Proteomes" id="UP001189429"/>
    </source>
</evidence>
<feature type="region of interest" description="Disordered" evidence="1">
    <location>
        <begin position="1"/>
        <end position="104"/>
    </location>
</feature>
<gene>
    <name evidence="2" type="ORF">PCOR1329_LOCUS7447</name>
</gene>
<evidence type="ECO:0000256" key="1">
    <source>
        <dbReference type="SAM" id="MobiDB-lite"/>
    </source>
</evidence>
<proteinExistence type="predicted"/>
<dbReference type="Proteomes" id="UP001189429">
    <property type="component" value="Unassembled WGS sequence"/>
</dbReference>
<evidence type="ECO:0000313" key="2">
    <source>
        <dbReference type="EMBL" id="CAK0798787.1"/>
    </source>
</evidence>
<dbReference type="EMBL" id="CAUYUJ010002016">
    <property type="protein sequence ID" value="CAK0798787.1"/>
    <property type="molecule type" value="Genomic_DNA"/>
</dbReference>
<organism evidence="2 3">
    <name type="scientific">Prorocentrum cordatum</name>
    <dbReference type="NCBI Taxonomy" id="2364126"/>
    <lineage>
        <taxon>Eukaryota</taxon>
        <taxon>Sar</taxon>
        <taxon>Alveolata</taxon>
        <taxon>Dinophyceae</taxon>
        <taxon>Prorocentrales</taxon>
        <taxon>Prorocentraceae</taxon>
        <taxon>Prorocentrum</taxon>
    </lineage>
</organism>
<reference evidence="2" key="1">
    <citation type="submission" date="2023-10" db="EMBL/GenBank/DDBJ databases">
        <authorList>
            <person name="Chen Y."/>
            <person name="Shah S."/>
            <person name="Dougan E. K."/>
            <person name="Thang M."/>
            <person name="Chan C."/>
        </authorList>
    </citation>
    <scope>NUCLEOTIDE SEQUENCE [LARGE SCALE GENOMIC DNA]</scope>
</reference>
<feature type="compositionally biased region" description="Low complexity" evidence="1">
    <location>
        <begin position="8"/>
        <end position="17"/>
    </location>
</feature>
<feature type="compositionally biased region" description="Low complexity" evidence="1">
    <location>
        <begin position="91"/>
        <end position="104"/>
    </location>
</feature>